<feature type="transmembrane region" description="Helical" evidence="6">
    <location>
        <begin position="232"/>
        <end position="251"/>
    </location>
</feature>
<keyword evidence="8" id="KW-1185">Reference proteome</keyword>
<organism evidence="7 8">
    <name type="scientific">Microvirga guangxiensis</name>
    <dbReference type="NCBI Taxonomy" id="549386"/>
    <lineage>
        <taxon>Bacteria</taxon>
        <taxon>Pseudomonadati</taxon>
        <taxon>Pseudomonadota</taxon>
        <taxon>Alphaproteobacteria</taxon>
        <taxon>Hyphomicrobiales</taxon>
        <taxon>Methylobacteriaceae</taxon>
        <taxon>Microvirga</taxon>
    </lineage>
</organism>
<dbReference type="RefSeq" id="WP_244510592.1">
    <property type="nucleotide sequence ID" value="NZ_FMVJ01000009.1"/>
</dbReference>
<dbReference type="GO" id="GO:0005886">
    <property type="term" value="C:plasma membrane"/>
    <property type="evidence" value="ECO:0007669"/>
    <property type="project" value="UniProtKB-ARBA"/>
</dbReference>
<protein>
    <submittedName>
        <fullName evidence="7">Energy-coupling factor transport system permease protein</fullName>
    </submittedName>
</protein>
<reference evidence="7 8" key="1">
    <citation type="submission" date="2016-10" db="EMBL/GenBank/DDBJ databases">
        <authorList>
            <person name="de Groot N.N."/>
        </authorList>
    </citation>
    <scope>NUCLEOTIDE SEQUENCE [LARGE SCALE GENOMIC DNA]</scope>
    <source>
        <strain evidence="7 8">CGMCC 1.7666</strain>
    </source>
</reference>
<comment type="subcellular location">
    <subcellularLocation>
        <location evidence="1">Membrane</location>
        <topology evidence="1">Multi-pass membrane protein</topology>
    </subcellularLocation>
</comment>
<keyword evidence="3 6" id="KW-0812">Transmembrane</keyword>
<dbReference type="InterPro" id="IPR003339">
    <property type="entry name" value="ABC/ECF_trnsptr_transmembrane"/>
</dbReference>
<proteinExistence type="inferred from homology"/>
<name>A0A1G5KET1_9HYPH</name>
<gene>
    <name evidence="7" type="ORF">SAMN02927923_03279</name>
</gene>
<dbReference type="EMBL" id="FMVJ01000009">
    <property type="protein sequence ID" value="SCY99113.1"/>
    <property type="molecule type" value="Genomic_DNA"/>
</dbReference>
<evidence type="ECO:0000313" key="8">
    <source>
        <dbReference type="Proteomes" id="UP000199569"/>
    </source>
</evidence>
<evidence type="ECO:0000256" key="3">
    <source>
        <dbReference type="ARBA" id="ARBA00022692"/>
    </source>
</evidence>
<dbReference type="STRING" id="549386.SAMN02927923_03279"/>
<evidence type="ECO:0000256" key="5">
    <source>
        <dbReference type="ARBA" id="ARBA00023136"/>
    </source>
</evidence>
<evidence type="ECO:0000256" key="4">
    <source>
        <dbReference type="ARBA" id="ARBA00022989"/>
    </source>
</evidence>
<evidence type="ECO:0000313" key="7">
    <source>
        <dbReference type="EMBL" id="SCY99113.1"/>
    </source>
</evidence>
<evidence type="ECO:0000256" key="2">
    <source>
        <dbReference type="ARBA" id="ARBA00008564"/>
    </source>
</evidence>
<dbReference type="Proteomes" id="UP000199569">
    <property type="component" value="Unassembled WGS sequence"/>
</dbReference>
<feature type="transmembrane region" description="Helical" evidence="6">
    <location>
        <begin position="101"/>
        <end position="123"/>
    </location>
</feature>
<feature type="transmembrane region" description="Helical" evidence="6">
    <location>
        <begin position="57"/>
        <end position="80"/>
    </location>
</feature>
<accession>A0A1G5KET1</accession>
<dbReference type="Pfam" id="PF02361">
    <property type="entry name" value="CbiQ"/>
    <property type="match status" value="1"/>
</dbReference>
<keyword evidence="4 6" id="KW-1133">Transmembrane helix</keyword>
<comment type="similarity">
    <text evidence="2">Belongs to the CbiQ family.</text>
</comment>
<keyword evidence="5 6" id="KW-0472">Membrane</keyword>
<dbReference type="AlphaFoldDB" id="A0A1G5KET1"/>
<evidence type="ECO:0000256" key="6">
    <source>
        <dbReference type="SAM" id="Phobius"/>
    </source>
</evidence>
<sequence>MAATGRVMLKALNPLSKLLVCVVGLAASVLVFDARFQIALIVLTGFSLVILNRTSPLLLLALMVPFCLFGFGFLTTSLLFRQDSDFAMRMAGEALLTSPAFSAGLTLFLRAVVCGMISVFFALTTDPGALVRALMVHARLPPRIGYSLFAAMLLVPDLASEAQQMRIARAMKSGRRIRRVPGPGEIMSLVIPLLAFAIRRAGRTAIALEARGLSPDSPRTVLNAPGFRRSDVVFMIAAILAITLCGAVTFTDINAFLSLPQVGYEEPT</sequence>
<dbReference type="CDD" id="cd16914">
    <property type="entry name" value="EcfT"/>
    <property type="match status" value="1"/>
</dbReference>
<evidence type="ECO:0000256" key="1">
    <source>
        <dbReference type="ARBA" id="ARBA00004141"/>
    </source>
</evidence>
<feature type="transmembrane region" description="Helical" evidence="6">
    <location>
        <begin position="18"/>
        <end position="51"/>
    </location>
</feature>